<evidence type="ECO:0000259" key="2">
    <source>
        <dbReference type="Pfam" id="PF07238"/>
    </source>
</evidence>
<evidence type="ECO:0000313" key="3">
    <source>
        <dbReference type="EMBL" id="AWI77707.1"/>
    </source>
</evidence>
<sequence>MSEQRRQYSRIHFSSGARLLVADRELACAVLDLSLRGALLAFDGDPPDVALDERCLLEITLGDTCTVIRMEGHVAHAEGHHLGLTCCEIDLDSITHLRRLLALNLGDAEMLNREFSVLVAGATT</sequence>
<dbReference type="PIRSF" id="PIRSF028141">
    <property type="entry name" value="C-di-GMP_BP_PA4608"/>
    <property type="match status" value="1"/>
</dbReference>
<dbReference type="Gene3D" id="2.40.10.220">
    <property type="entry name" value="predicted glycosyltransferase like domains"/>
    <property type="match status" value="1"/>
</dbReference>
<proteinExistence type="predicted"/>
<dbReference type="Pfam" id="PF07238">
    <property type="entry name" value="PilZ"/>
    <property type="match status" value="1"/>
</dbReference>
<accession>A0A2U8GVG4</accession>
<protein>
    <recommendedName>
        <fullName evidence="1">Cyclic diguanosine monophosphate-binding protein</fullName>
        <shortName evidence="1">c-di-GMP-binding protein</shortName>
    </recommendedName>
    <alternativeName>
        <fullName evidence="1">Pilz domain-containing protein</fullName>
    </alternativeName>
</protein>
<keyword evidence="1" id="KW-0547">Nucleotide-binding</keyword>
<keyword evidence="4" id="KW-1185">Reference proteome</keyword>
<comment type="subunit">
    <text evidence="1">Monomer in both c-di-GMP-bound and free forms.</text>
</comment>
<keyword evidence="1" id="KW-0973">c-di-GMP</keyword>
<dbReference type="InterPro" id="IPR027021">
    <property type="entry name" value="C-di-GMP_BP_PA4608"/>
</dbReference>
<dbReference type="Proteomes" id="UP000244930">
    <property type="component" value="Chromosome"/>
</dbReference>
<evidence type="ECO:0000313" key="4">
    <source>
        <dbReference type="Proteomes" id="UP000244930"/>
    </source>
</evidence>
<dbReference type="SUPFAM" id="SSF141371">
    <property type="entry name" value="PilZ domain-like"/>
    <property type="match status" value="1"/>
</dbReference>
<dbReference type="KEGG" id="acom:CEW83_13725"/>
<evidence type="ECO:0000256" key="1">
    <source>
        <dbReference type="PIRNR" id="PIRNR028141"/>
    </source>
</evidence>
<dbReference type="RefSeq" id="WP_108951406.1">
    <property type="nucleotide sequence ID" value="NZ_CP022187.1"/>
</dbReference>
<reference evidence="3 4" key="1">
    <citation type="submission" date="2017-06" db="EMBL/GenBank/DDBJ databases">
        <title>Azoarcus.</title>
        <authorList>
            <person name="Woo J.-H."/>
            <person name="Kim H.-S."/>
        </authorList>
    </citation>
    <scope>NUCLEOTIDE SEQUENCE [LARGE SCALE GENOMIC DNA]</scope>
    <source>
        <strain evidence="3 4">TSPY31</strain>
    </source>
</reference>
<dbReference type="GO" id="GO:0035438">
    <property type="term" value="F:cyclic-di-GMP binding"/>
    <property type="evidence" value="ECO:0007669"/>
    <property type="project" value="InterPro"/>
</dbReference>
<comment type="function">
    <text evidence="1">Binds the second messenger bis-(3'-5') cyclic dimeric guanosine monophosphate (c-di-GMP). Can bind two c-di-GMP molecules per monomer. May play a role in bacterial second-messenger regulated processes. Binding to c-di-GMP induces a conformational change of the C- and N-termini resulting in the exposure of a highly negative surface on one side of the protein to a possible effector protein.</text>
</comment>
<feature type="domain" description="PilZ" evidence="2">
    <location>
        <begin position="4"/>
        <end position="102"/>
    </location>
</feature>
<name>A0A2U8GVG4_9RHOO</name>
<dbReference type="EMBL" id="CP022187">
    <property type="protein sequence ID" value="AWI77707.1"/>
    <property type="molecule type" value="Genomic_DNA"/>
</dbReference>
<organism evidence="3 4">
    <name type="scientific">Parazoarcus communis</name>
    <dbReference type="NCBI Taxonomy" id="41977"/>
    <lineage>
        <taxon>Bacteria</taxon>
        <taxon>Pseudomonadati</taxon>
        <taxon>Pseudomonadota</taxon>
        <taxon>Betaproteobacteria</taxon>
        <taxon>Rhodocyclales</taxon>
        <taxon>Zoogloeaceae</taxon>
        <taxon>Parazoarcus</taxon>
    </lineage>
</organism>
<dbReference type="InterPro" id="IPR009875">
    <property type="entry name" value="PilZ_domain"/>
</dbReference>
<dbReference type="AlphaFoldDB" id="A0A2U8GVG4"/>
<gene>
    <name evidence="3" type="ORF">CEW83_13725</name>
</gene>